<protein>
    <recommendedName>
        <fullName evidence="3">RWD domain-containing protein</fullName>
    </recommendedName>
</protein>
<dbReference type="OMA" id="YQHHNRR"/>
<organism evidence="4 5">
    <name type="scientific">Mola mola</name>
    <name type="common">Ocean sunfish</name>
    <name type="synonym">Tetraodon mola</name>
    <dbReference type="NCBI Taxonomy" id="94237"/>
    <lineage>
        <taxon>Eukaryota</taxon>
        <taxon>Metazoa</taxon>
        <taxon>Chordata</taxon>
        <taxon>Craniata</taxon>
        <taxon>Vertebrata</taxon>
        <taxon>Euteleostomi</taxon>
        <taxon>Actinopterygii</taxon>
        <taxon>Neopterygii</taxon>
        <taxon>Teleostei</taxon>
        <taxon>Neoteleostei</taxon>
        <taxon>Acanthomorphata</taxon>
        <taxon>Eupercaria</taxon>
        <taxon>Tetraodontiformes</taxon>
        <taxon>Molidae</taxon>
        <taxon>Mola</taxon>
    </lineage>
</organism>
<keyword evidence="2" id="KW-0472">Membrane</keyword>
<dbReference type="SMART" id="SM00591">
    <property type="entry name" value="RWD"/>
    <property type="match status" value="1"/>
</dbReference>
<evidence type="ECO:0000256" key="2">
    <source>
        <dbReference type="SAM" id="Phobius"/>
    </source>
</evidence>
<dbReference type="Gene3D" id="3.10.110.10">
    <property type="entry name" value="Ubiquitin Conjugating Enzyme"/>
    <property type="match status" value="1"/>
</dbReference>
<name>A0A3Q3XDN0_MOLML</name>
<dbReference type="Ensembl" id="ENSMMOT00000027060.1">
    <property type="protein sequence ID" value="ENSMMOP00000026605.1"/>
    <property type="gene ID" value="ENSMMOG00000020147.1"/>
</dbReference>
<feature type="domain" description="RWD" evidence="3">
    <location>
        <begin position="1"/>
        <end position="96"/>
    </location>
</feature>
<sequence length="459" mass="49652">MDDLLVNRNEDGGWEVSLVLYPSTAEDSVAQFVRLTLTLTLDQQYPLSPPAISIHNPRGLSDDKLSRCLQLEAQSCLGSAVLYQLIEKAKEILTESNIPHGNCVICLYDFKVQRSVNVSVLIFYLSSLLFLSFVTKTQDHIFQLKNNAFCCLVVLFVGSCPNLDILALYWLNGSVSSAQLDAVSIGSSFQQKWSELQKLLERQRSKGGIIDPEVESNRFLIHINEVRGIPQAQRSECDFVKILFTSFSELVSPAAPPPVPSASHVSLDVAGVRADQFVSAPFRCRGGPAQRPARGPRRGGRSRPQHGRAAPISEHLDKLSLSSGRTEGAMKAGALGDPPMQGDAELCQSKTGWGVSTDGPETLVSADVPPACQAASNTEEAADSAGGRGHRGRRRGPHRPVQHAGAPGPSHCHWDARASRNRGGGNNPYSRGGGGGGGGPRRGFRHRVVDRERGREEVL</sequence>
<feature type="region of interest" description="Disordered" evidence="1">
    <location>
        <begin position="374"/>
        <end position="459"/>
    </location>
</feature>
<evidence type="ECO:0000313" key="5">
    <source>
        <dbReference type="Proteomes" id="UP000261620"/>
    </source>
</evidence>
<evidence type="ECO:0000313" key="4">
    <source>
        <dbReference type="Ensembl" id="ENSMMOP00000026605.1"/>
    </source>
</evidence>
<dbReference type="SUPFAM" id="SSF54495">
    <property type="entry name" value="UBC-like"/>
    <property type="match status" value="1"/>
</dbReference>
<keyword evidence="5" id="KW-1185">Reference proteome</keyword>
<evidence type="ECO:0000259" key="3">
    <source>
        <dbReference type="PROSITE" id="PS50908"/>
    </source>
</evidence>
<dbReference type="GO" id="GO:0005634">
    <property type="term" value="C:nucleus"/>
    <property type="evidence" value="ECO:0007669"/>
    <property type="project" value="TreeGrafter"/>
</dbReference>
<evidence type="ECO:0000256" key="1">
    <source>
        <dbReference type="SAM" id="MobiDB-lite"/>
    </source>
</evidence>
<dbReference type="Proteomes" id="UP000261620">
    <property type="component" value="Unplaced"/>
</dbReference>
<reference evidence="4" key="2">
    <citation type="submission" date="2025-09" db="UniProtKB">
        <authorList>
            <consortium name="Ensembl"/>
        </authorList>
    </citation>
    <scope>IDENTIFICATION</scope>
</reference>
<dbReference type="InterPro" id="IPR039133">
    <property type="entry name" value="RNF25"/>
</dbReference>
<feature type="compositionally biased region" description="Basic residues" evidence="1">
    <location>
        <begin position="388"/>
        <end position="401"/>
    </location>
</feature>
<feature type="compositionally biased region" description="Low complexity" evidence="1">
    <location>
        <begin position="283"/>
        <end position="293"/>
    </location>
</feature>
<dbReference type="CDD" id="cd23818">
    <property type="entry name" value="RWD_RNF25"/>
    <property type="match status" value="1"/>
</dbReference>
<dbReference type="Pfam" id="PF05773">
    <property type="entry name" value="RWD"/>
    <property type="match status" value="1"/>
</dbReference>
<dbReference type="GO" id="GO:0016567">
    <property type="term" value="P:protein ubiquitination"/>
    <property type="evidence" value="ECO:0007669"/>
    <property type="project" value="TreeGrafter"/>
</dbReference>
<dbReference type="PANTHER" id="PTHR13198">
    <property type="entry name" value="RING FINGER PROTEIN 25"/>
    <property type="match status" value="1"/>
</dbReference>
<dbReference type="PANTHER" id="PTHR13198:SF4">
    <property type="entry name" value="E3 UBIQUITIN-PROTEIN LIGASE RNF25"/>
    <property type="match status" value="1"/>
</dbReference>
<dbReference type="STRING" id="94237.ENSMMOP00000026605"/>
<keyword evidence="2" id="KW-1133">Transmembrane helix</keyword>
<feature type="compositionally biased region" description="Basic and acidic residues" evidence="1">
    <location>
        <begin position="447"/>
        <end position="459"/>
    </location>
</feature>
<feature type="compositionally biased region" description="Gly residues" evidence="1">
    <location>
        <begin position="422"/>
        <end position="441"/>
    </location>
</feature>
<keyword evidence="2" id="KW-0812">Transmembrane</keyword>
<dbReference type="InterPro" id="IPR016135">
    <property type="entry name" value="UBQ-conjugating_enzyme/RWD"/>
</dbReference>
<feature type="transmembrane region" description="Helical" evidence="2">
    <location>
        <begin position="116"/>
        <end position="135"/>
    </location>
</feature>
<dbReference type="AlphaFoldDB" id="A0A3Q3XDN0"/>
<accession>A0A3Q3XDN0</accession>
<proteinExistence type="predicted"/>
<feature type="region of interest" description="Disordered" evidence="1">
    <location>
        <begin position="281"/>
        <end position="338"/>
    </location>
</feature>
<feature type="transmembrane region" description="Helical" evidence="2">
    <location>
        <begin position="147"/>
        <end position="171"/>
    </location>
</feature>
<feature type="compositionally biased region" description="Basic residues" evidence="1">
    <location>
        <begin position="294"/>
        <end position="306"/>
    </location>
</feature>
<dbReference type="PROSITE" id="PS50908">
    <property type="entry name" value="RWD"/>
    <property type="match status" value="1"/>
</dbReference>
<dbReference type="InterPro" id="IPR006575">
    <property type="entry name" value="RWD_dom"/>
</dbReference>
<reference evidence="4" key="1">
    <citation type="submission" date="2025-08" db="UniProtKB">
        <authorList>
            <consortium name="Ensembl"/>
        </authorList>
    </citation>
    <scope>IDENTIFICATION</scope>
</reference>
<dbReference type="GO" id="GO:0061630">
    <property type="term" value="F:ubiquitin protein ligase activity"/>
    <property type="evidence" value="ECO:0007669"/>
    <property type="project" value="InterPro"/>
</dbReference>